<reference evidence="1 2" key="1">
    <citation type="submission" date="2016-01" db="EMBL/GenBank/DDBJ databases">
        <authorList>
            <person name="Oliw E.H."/>
        </authorList>
    </citation>
    <scope>NUCLEOTIDE SEQUENCE [LARGE SCALE GENOMIC DNA]</scope>
    <source>
        <strain evidence="1 2">MJR8628B</strain>
    </source>
</reference>
<dbReference type="InterPro" id="IPR010428">
    <property type="entry name" value="Zincin_1"/>
</dbReference>
<proteinExistence type="predicted"/>
<dbReference type="SUPFAM" id="SSF55486">
    <property type="entry name" value="Metalloproteases ('zincins'), catalytic domain"/>
    <property type="match status" value="1"/>
</dbReference>
<dbReference type="Proteomes" id="UP000070092">
    <property type="component" value="Unassembled WGS sequence"/>
</dbReference>
<accession>A0A0E2Z8W2</accession>
<dbReference type="Gene3D" id="3.30.2010.20">
    <property type="match status" value="1"/>
</dbReference>
<evidence type="ECO:0000313" key="2">
    <source>
        <dbReference type="Proteomes" id="UP000070092"/>
    </source>
</evidence>
<dbReference type="Pfam" id="PF06262">
    <property type="entry name" value="Zincin_1"/>
    <property type="match status" value="1"/>
</dbReference>
<dbReference type="PATRIC" id="fig|1681.23.peg.1746"/>
<comment type="caution">
    <text evidence="1">The sequence shown here is derived from an EMBL/GenBank/DDBJ whole genome shotgun (WGS) entry which is preliminary data.</text>
</comment>
<protein>
    <submittedName>
        <fullName evidence="1">Uncharacterized protein</fullName>
    </submittedName>
</protein>
<dbReference type="CDD" id="cd12952">
    <property type="entry name" value="MMP_ACEL2062"/>
    <property type="match status" value="1"/>
</dbReference>
<evidence type="ECO:0000313" key="1">
    <source>
        <dbReference type="EMBL" id="KWZ82664.1"/>
    </source>
</evidence>
<dbReference type="InterPro" id="IPR038555">
    <property type="entry name" value="Zincin_1_sf"/>
</dbReference>
<dbReference type="RefSeq" id="WP_003817237.1">
    <property type="nucleotide sequence ID" value="NZ_CP169560.1"/>
</dbReference>
<organism evidence="1 2">
    <name type="scientific">Bifidobacterium bifidum</name>
    <dbReference type="NCBI Taxonomy" id="1681"/>
    <lineage>
        <taxon>Bacteria</taxon>
        <taxon>Bacillati</taxon>
        <taxon>Actinomycetota</taxon>
        <taxon>Actinomycetes</taxon>
        <taxon>Bifidobacteriales</taxon>
        <taxon>Bifidobacteriaceae</taxon>
        <taxon>Bifidobacterium</taxon>
    </lineage>
</organism>
<name>A0A0E2Z8W2_BIFBI</name>
<gene>
    <name evidence="1" type="ORF">HMPREF3196_00214</name>
</gene>
<sequence>MRISDEEFEHEVEAAIDSLPDRFKRALDNVGIAVADEPNERERATMQRQCDELLGLYEGVPITRRFTGYSGVMPDIITIYKGPHERVCATRDDLRRQIRKTVLHELGHYFGFDDDYLHAHGY</sequence>
<dbReference type="AlphaFoldDB" id="A0A0E2Z8W2"/>
<dbReference type="EMBL" id="LRPO01000006">
    <property type="protein sequence ID" value="KWZ82664.1"/>
    <property type="molecule type" value="Genomic_DNA"/>
</dbReference>